<evidence type="ECO:0000256" key="9">
    <source>
        <dbReference type="ARBA" id="ARBA00023136"/>
    </source>
</evidence>
<evidence type="ECO:0000256" key="2">
    <source>
        <dbReference type="ARBA" id="ARBA00006375"/>
    </source>
</evidence>
<comment type="similarity">
    <text evidence="2 11">Belongs to the mitochondrial carrier (TC 2.A.29) family.</text>
</comment>
<feature type="signal peptide" evidence="12">
    <location>
        <begin position="1"/>
        <end position="28"/>
    </location>
</feature>
<evidence type="ECO:0000256" key="6">
    <source>
        <dbReference type="ARBA" id="ARBA00022792"/>
    </source>
</evidence>
<keyword evidence="4 10" id="KW-0812">Transmembrane</keyword>
<keyword evidence="8" id="KW-0496">Mitochondrion</keyword>
<name>A0A6U5BDQ5_HEMAN</name>
<gene>
    <name evidence="13" type="ORF">HAND00432_LOCUS28765</name>
</gene>
<dbReference type="SUPFAM" id="SSF103506">
    <property type="entry name" value="Mitochondrial carrier"/>
    <property type="match status" value="1"/>
</dbReference>
<evidence type="ECO:0000256" key="12">
    <source>
        <dbReference type="SAM" id="SignalP"/>
    </source>
</evidence>
<keyword evidence="6" id="KW-0999">Mitochondrion inner membrane</keyword>
<dbReference type="InterPro" id="IPR018108">
    <property type="entry name" value="MCP_transmembrane"/>
</dbReference>
<evidence type="ECO:0008006" key="14">
    <source>
        <dbReference type="Google" id="ProtNLM"/>
    </source>
</evidence>
<keyword evidence="3 11" id="KW-0813">Transport</keyword>
<dbReference type="InterPro" id="IPR023395">
    <property type="entry name" value="MCP_dom_sf"/>
</dbReference>
<dbReference type="AlphaFoldDB" id="A0A6U5BDQ5"/>
<evidence type="ECO:0000256" key="10">
    <source>
        <dbReference type="PROSITE-ProRule" id="PRU00282"/>
    </source>
</evidence>
<dbReference type="Pfam" id="PF00153">
    <property type="entry name" value="Mito_carr"/>
    <property type="match status" value="3"/>
</dbReference>
<feature type="repeat" description="Solcar" evidence="10">
    <location>
        <begin position="105"/>
        <end position="189"/>
    </location>
</feature>
<evidence type="ECO:0000256" key="1">
    <source>
        <dbReference type="ARBA" id="ARBA00004448"/>
    </source>
</evidence>
<evidence type="ECO:0000313" key="13">
    <source>
        <dbReference type="EMBL" id="CAD8977757.1"/>
    </source>
</evidence>
<protein>
    <recommendedName>
        <fullName evidence="14">Mitochondrial carrier protein</fullName>
    </recommendedName>
</protein>
<feature type="chain" id="PRO_5030160480" description="Mitochondrial carrier protein" evidence="12">
    <location>
        <begin position="29"/>
        <end position="408"/>
    </location>
</feature>
<feature type="repeat" description="Solcar" evidence="10">
    <location>
        <begin position="312"/>
        <end position="390"/>
    </location>
</feature>
<comment type="subcellular location">
    <subcellularLocation>
        <location evidence="1">Mitochondrion inner membrane</location>
        <topology evidence="1">Multi-pass membrane protein</topology>
    </subcellularLocation>
</comment>
<evidence type="ECO:0000256" key="8">
    <source>
        <dbReference type="ARBA" id="ARBA00023128"/>
    </source>
</evidence>
<proteinExistence type="inferred from homology"/>
<dbReference type="PROSITE" id="PS50920">
    <property type="entry name" value="SOLCAR"/>
    <property type="match status" value="3"/>
</dbReference>
<dbReference type="PANTHER" id="PTHR45671">
    <property type="entry name" value="SOLUTE CARRIER FAMILY 25 (MITOCHONDRIAL CARRIER PHOSPHATE CARRIER), MEMBER 3, LIKE-RELATED-RELATED"/>
    <property type="match status" value="1"/>
</dbReference>
<keyword evidence="5" id="KW-0677">Repeat</keyword>
<evidence type="ECO:0000256" key="11">
    <source>
        <dbReference type="RuleBase" id="RU000488"/>
    </source>
</evidence>
<evidence type="ECO:0000256" key="4">
    <source>
        <dbReference type="ARBA" id="ARBA00022692"/>
    </source>
</evidence>
<dbReference type="InterPro" id="IPR002067">
    <property type="entry name" value="MCP"/>
</dbReference>
<keyword evidence="7" id="KW-1133">Transmembrane helix</keyword>
<dbReference type="GO" id="GO:0005743">
    <property type="term" value="C:mitochondrial inner membrane"/>
    <property type="evidence" value="ECO:0007669"/>
    <property type="project" value="UniProtKB-SubCell"/>
</dbReference>
<organism evidence="13">
    <name type="scientific">Hemiselmis andersenii</name>
    <name type="common">Cryptophyte alga</name>
    <dbReference type="NCBI Taxonomy" id="464988"/>
    <lineage>
        <taxon>Eukaryota</taxon>
        <taxon>Cryptophyceae</taxon>
        <taxon>Cryptomonadales</taxon>
        <taxon>Hemiselmidaceae</taxon>
        <taxon>Hemiselmis</taxon>
    </lineage>
</organism>
<evidence type="ECO:0000256" key="5">
    <source>
        <dbReference type="ARBA" id="ARBA00022737"/>
    </source>
</evidence>
<feature type="repeat" description="Solcar" evidence="10">
    <location>
        <begin position="213"/>
        <end position="297"/>
    </location>
</feature>
<dbReference type="PRINTS" id="PR00926">
    <property type="entry name" value="MITOCARRIER"/>
</dbReference>
<dbReference type="PANTHER" id="PTHR45671:SF12">
    <property type="entry name" value="MITOCHONDRIAL PHOSPHATE CARRIER PROTEIN"/>
    <property type="match status" value="1"/>
</dbReference>
<dbReference type="GO" id="GO:1990547">
    <property type="term" value="P:mitochondrial phosphate ion transmembrane transport"/>
    <property type="evidence" value="ECO:0007669"/>
    <property type="project" value="InterPro"/>
</dbReference>
<dbReference type="InterPro" id="IPR044677">
    <property type="entry name" value="SLC25A3/Pic2/Mir1-like"/>
</dbReference>
<keyword evidence="12" id="KW-0732">Signal</keyword>
<evidence type="ECO:0000256" key="3">
    <source>
        <dbReference type="ARBA" id="ARBA00022448"/>
    </source>
</evidence>
<dbReference type="GO" id="GO:0005315">
    <property type="term" value="F:phosphate transmembrane transporter activity"/>
    <property type="evidence" value="ECO:0007669"/>
    <property type="project" value="InterPro"/>
</dbReference>
<sequence length="408" mass="42374">MVAVSRTISLQLLVAALMLAASVGPSAASMLRSLPLAASSRALGSGVTGEGVYSPLRSPFVLSEAGSKLTQLGDAAGMHARAAGGKVGLMAKAASKKVASALDLEKYPKLFAAGGLCAAVTHWVTVPIDVVKTRTQVNPGEFSGVASGISSIYKSEGFGGVMRGATPTTIGFLLQGSLKYGFYEFFKDTLSQRSQAARAKADPKGKKPQAKGLPVPQMMFAASCAEVLGTTALLPFEATRIRMVADPAFGKGMVNVMKKVVNTEGVKGLYTGLLPIMCKQIPFTITQFLMFETVATAAYGELSKRGYDTSKLKTGITLFSGVIAGTTASLVSQPGDTVLSVMNKSPGLSVGGAIRQLGPLGLFRGGSQRMIHVSSYVIAQFLIYDSIKRACGIPVAGSQAATKTKAKK</sequence>
<accession>A0A6U5BDQ5</accession>
<dbReference type="EMBL" id="HBFX01047874">
    <property type="protein sequence ID" value="CAD8977757.1"/>
    <property type="molecule type" value="Transcribed_RNA"/>
</dbReference>
<evidence type="ECO:0000256" key="7">
    <source>
        <dbReference type="ARBA" id="ARBA00022989"/>
    </source>
</evidence>
<reference evidence="13" key="1">
    <citation type="submission" date="2021-01" db="EMBL/GenBank/DDBJ databases">
        <authorList>
            <person name="Corre E."/>
            <person name="Pelletier E."/>
            <person name="Niang G."/>
            <person name="Scheremetjew M."/>
            <person name="Finn R."/>
            <person name="Kale V."/>
            <person name="Holt S."/>
            <person name="Cochrane G."/>
            <person name="Meng A."/>
            <person name="Brown T."/>
            <person name="Cohen L."/>
        </authorList>
    </citation>
    <scope>NUCLEOTIDE SEQUENCE</scope>
    <source>
        <strain evidence="13">CCMP644</strain>
    </source>
</reference>
<dbReference type="Gene3D" id="1.50.40.10">
    <property type="entry name" value="Mitochondrial carrier domain"/>
    <property type="match status" value="2"/>
</dbReference>
<keyword evidence="9 10" id="KW-0472">Membrane</keyword>